<reference evidence="1" key="1">
    <citation type="submission" date="2020-08" db="EMBL/GenBank/DDBJ databases">
        <title>Multicomponent nature underlies the extraordinary mechanical properties of spider dragline silk.</title>
        <authorList>
            <person name="Kono N."/>
            <person name="Nakamura H."/>
            <person name="Mori M."/>
            <person name="Yoshida Y."/>
            <person name="Ohtoshi R."/>
            <person name="Malay A.D."/>
            <person name="Moran D.A.P."/>
            <person name="Tomita M."/>
            <person name="Numata K."/>
            <person name="Arakawa K."/>
        </authorList>
    </citation>
    <scope>NUCLEOTIDE SEQUENCE</scope>
</reference>
<organism evidence="1 2">
    <name type="scientific">Trichonephila clavipes</name>
    <name type="common">Golden silk orbweaver</name>
    <name type="synonym">Nephila clavipes</name>
    <dbReference type="NCBI Taxonomy" id="2585209"/>
    <lineage>
        <taxon>Eukaryota</taxon>
        <taxon>Metazoa</taxon>
        <taxon>Ecdysozoa</taxon>
        <taxon>Arthropoda</taxon>
        <taxon>Chelicerata</taxon>
        <taxon>Arachnida</taxon>
        <taxon>Araneae</taxon>
        <taxon>Araneomorphae</taxon>
        <taxon>Entelegynae</taxon>
        <taxon>Araneoidea</taxon>
        <taxon>Nephilidae</taxon>
        <taxon>Trichonephila</taxon>
    </lineage>
</organism>
<accession>A0A8X6V220</accession>
<dbReference type="AlphaFoldDB" id="A0A8X6V220"/>
<sequence>MFDPSSFADPTPLTHADVSRDAHRRGEVYFSGSENVTEFLEGIDNQIKLLEIPSDLSWAYIKGHLLGRALDWYQIFGSALVQNTATDFAQLKAALSKVFPAIQR</sequence>
<comment type="caution">
    <text evidence="1">The sequence shown here is derived from an EMBL/GenBank/DDBJ whole genome shotgun (WGS) entry which is preliminary data.</text>
</comment>
<name>A0A8X6V220_TRICX</name>
<gene>
    <name evidence="1" type="primary">NCL1_52389</name>
    <name evidence="1" type="ORF">TNCV_3529871</name>
</gene>
<keyword evidence="2" id="KW-1185">Reference proteome</keyword>
<evidence type="ECO:0000313" key="2">
    <source>
        <dbReference type="Proteomes" id="UP000887159"/>
    </source>
</evidence>
<dbReference type="Proteomes" id="UP000887159">
    <property type="component" value="Unassembled WGS sequence"/>
</dbReference>
<dbReference type="EMBL" id="BMAU01021136">
    <property type="protein sequence ID" value="GFX91788.1"/>
    <property type="molecule type" value="Genomic_DNA"/>
</dbReference>
<proteinExistence type="predicted"/>
<evidence type="ECO:0000313" key="1">
    <source>
        <dbReference type="EMBL" id="GFX91788.1"/>
    </source>
</evidence>
<protein>
    <recommendedName>
        <fullName evidence="3">Retrotransposon gag domain-containing protein</fullName>
    </recommendedName>
</protein>
<evidence type="ECO:0008006" key="3">
    <source>
        <dbReference type="Google" id="ProtNLM"/>
    </source>
</evidence>